<protein>
    <recommendedName>
        <fullName evidence="14">cholesterol 7-desaturase</fullName>
        <ecNumber evidence="14">1.14.19.21</ecNumber>
    </recommendedName>
</protein>
<sequence length="398" mass="45470">CWYVHVSPYTFQDLTVSNSRSTSLLERYKIKKNRQIGQLPPVYPNGWFGLLESSALKKGQVEHVAALGENFAVFRTESGTVRIINAYCPHLGANMAEGGQVKGEELECPFHSWRFCGETGKCSGIPYSKSVPATIKTKVWNSLEVNGIIFVWYHAEFASPNWWPQQIEKISNGTWKYHGRNEFYVNCHIQEIPENGADWAHLSAVHGPSVLATDFISKIVYHSWTNVAWTSKSSDSQKSSSFLNELDISEGPSDQEGSRAHKATSRLRHNLVLFKKFSILQLDVEASQIGPGYVELHIDTSFGPMCIIQTVTPLQPLLQRVTHQMYAPMLVAPYSRIVLIGESMMFERDVLVWNHKKYVENPMLVSEDRTIKAYRRWYKQFYSESSPTYKSCRNTIEW</sequence>
<comment type="similarity">
    <text evidence="13">Belongs to the cholesterol 7-desaturase family.</text>
</comment>
<feature type="non-terminal residue" evidence="19">
    <location>
        <position position="1"/>
    </location>
</feature>
<keyword evidence="8" id="KW-0560">Oxidoreductase</keyword>
<dbReference type="InterPro" id="IPR045605">
    <property type="entry name" value="KshA-like_C"/>
</dbReference>
<evidence type="ECO:0000256" key="2">
    <source>
        <dbReference type="ARBA" id="ARBA00004370"/>
    </source>
</evidence>
<keyword evidence="11" id="KW-0472">Membrane</keyword>
<dbReference type="GO" id="GO:0170056">
    <property type="term" value="F:cholesterol 7-desaturase [NAD(P)H] activity"/>
    <property type="evidence" value="ECO:0007669"/>
    <property type="project" value="UniProtKB-EC"/>
</dbReference>
<evidence type="ECO:0000256" key="11">
    <source>
        <dbReference type="ARBA" id="ARBA00023136"/>
    </source>
</evidence>
<dbReference type="InterPro" id="IPR017941">
    <property type="entry name" value="Rieske_2Fe-2S"/>
</dbReference>
<name>A0AAJ6YV63_9HYME</name>
<feature type="domain" description="Rieske" evidence="17">
    <location>
        <begin position="47"/>
        <end position="151"/>
    </location>
</feature>
<evidence type="ECO:0000256" key="4">
    <source>
        <dbReference type="ARBA" id="ARBA00022692"/>
    </source>
</evidence>
<dbReference type="GO" id="GO:0008203">
    <property type="term" value="P:cholesterol metabolic process"/>
    <property type="evidence" value="ECO:0007669"/>
    <property type="project" value="InterPro"/>
</dbReference>
<dbReference type="RefSeq" id="XP_011504949.1">
    <property type="nucleotide sequence ID" value="XM_011506647.1"/>
</dbReference>
<dbReference type="GeneID" id="105367830"/>
<dbReference type="GO" id="GO:0046872">
    <property type="term" value="F:metal ion binding"/>
    <property type="evidence" value="ECO:0007669"/>
    <property type="project" value="UniProtKB-KW"/>
</dbReference>
<keyword evidence="5" id="KW-0001">2Fe-2S</keyword>
<dbReference type="Pfam" id="PF00355">
    <property type="entry name" value="Rieske"/>
    <property type="match status" value="1"/>
</dbReference>
<evidence type="ECO:0000256" key="5">
    <source>
        <dbReference type="ARBA" id="ARBA00022714"/>
    </source>
</evidence>
<dbReference type="PROSITE" id="PS51296">
    <property type="entry name" value="RIESKE"/>
    <property type="match status" value="1"/>
</dbReference>
<evidence type="ECO:0000256" key="8">
    <source>
        <dbReference type="ARBA" id="ARBA00023002"/>
    </source>
</evidence>
<dbReference type="GO" id="GO:0016020">
    <property type="term" value="C:membrane"/>
    <property type="evidence" value="ECO:0007669"/>
    <property type="project" value="UniProtKB-SubCell"/>
</dbReference>
<keyword evidence="6" id="KW-0479">Metal-binding</keyword>
<evidence type="ECO:0000256" key="3">
    <source>
        <dbReference type="ARBA" id="ARBA00004972"/>
    </source>
</evidence>
<reference evidence="19" key="1">
    <citation type="submission" date="2025-08" db="UniProtKB">
        <authorList>
            <consortium name="RefSeq"/>
        </authorList>
    </citation>
    <scope>IDENTIFICATION</scope>
</reference>
<keyword evidence="9" id="KW-0408">Iron</keyword>
<dbReference type="Pfam" id="PF19298">
    <property type="entry name" value="KshA_C"/>
    <property type="match status" value="1"/>
</dbReference>
<evidence type="ECO:0000256" key="14">
    <source>
        <dbReference type="ARBA" id="ARBA00026095"/>
    </source>
</evidence>
<dbReference type="GO" id="GO:0005737">
    <property type="term" value="C:cytoplasm"/>
    <property type="evidence" value="ECO:0007669"/>
    <property type="project" value="TreeGrafter"/>
</dbReference>
<dbReference type="SUPFAM" id="SSF55961">
    <property type="entry name" value="Bet v1-like"/>
    <property type="match status" value="1"/>
</dbReference>
<evidence type="ECO:0000256" key="15">
    <source>
        <dbReference type="ARBA" id="ARBA00047853"/>
    </source>
</evidence>
<evidence type="ECO:0000313" key="18">
    <source>
        <dbReference type="Proteomes" id="UP000695007"/>
    </source>
</evidence>
<dbReference type="GO" id="GO:0051537">
    <property type="term" value="F:2 iron, 2 sulfur cluster binding"/>
    <property type="evidence" value="ECO:0007669"/>
    <property type="project" value="UniProtKB-KW"/>
</dbReference>
<gene>
    <name evidence="19" type="primary">LOC105367830</name>
</gene>
<accession>A0AAJ6YV63</accession>
<evidence type="ECO:0000256" key="12">
    <source>
        <dbReference type="ARBA" id="ARBA00025712"/>
    </source>
</evidence>
<evidence type="ECO:0000313" key="19">
    <source>
        <dbReference type="RefSeq" id="XP_011504949.1"/>
    </source>
</evidence>
<evidence type="ECO:0000256" key="16">
    <source>
        <dbReference type="ARBA" id="ARBA00049548"/>
    </source>
</evidence>
<keyword evidence="18" id="KW-1185">Reference proteome</keyword>
<comment type="subcellular location">
    <subcellularLocation>
        <location evidence="2">Membrane</location>
    </subcellularLocation>
</comment>
<dbReference type="Gene3D" id="2.102.10.10">
    <property type="entry name" value="Rieske [2Fe-2S] iron-sulphur domain"/>
    <property type="match status" value="1"/>
</dbReference>
<dbReference type="InterPro" id="IPR036922">
    <property type="entry name" value="Rieske_2Fe-2S_sf"/>
</dbReference>
<dbReference type="SUPFAM" id="SSF50022">
    <property type="entry name" value="ISP domain"/>
    <property type="match status" value="1"/>
</dbReference>
<keyword evidence="4" id="KW-0812">Transmembrane</keyword>
<dbReference type="Proteomes" id="UP000695007">
    <property type="component" value="Unplaced"/>
</dbReference>
<dbReference type="KEGG" id="csol:105367830"/>
<proteinExistence type="inferred from homology"/>
<keyword evidence="10" id="KW-0411">Iron-sulfur</keyword>
<comment type="pathway">
    <text evidence="12">Steroid hormone biosynthesis; dafachronic acid biosynthesis.</text>
</comment>
<comment type="catalytic activity">
    <reaction evidence="15">
        <text>cholesterol + NADH + O2 + H(+) = 7-dehydrocholesterol + NAD(+) + 2 H2O</text>
        <dbReference type="Rhea" id="RHEA:51644"/>
        <dbReference type="ChEBI" id="CHEBI:15377"/>
        <dbReference type="ChEBI" id="CHEBI:15378"/>
        <dbReference type="ChEBI" id="CHEBI:15379"/>
        <dbReference type="ChEBI" id="CHEBI:16113"/>
        <dbReference type="ChEBI" id="CHEBI:17759"/>
        <dbReference type="ChEBI" id="CHEBI:57540"/>
        <dbReference type="ChEBI" id="CHEBI:57945"/>
        <dbReference type="EC" id="1.14.19.21"/>
    </reaction>
    <physiologicalReaction direction="left-to-right" evidence="15">
        <dbReference type="Rhea" id="RHEA:51645"/>
    </physiologicalReaction>
</comment>
<comment type="cofactor">
    <cofactor evidence="1">
        <name>Fe cation</name>
        <dbReference type="ChEBI" id="CHEBI:24875"/>
    </cofactor>
</comment>
<dbReference type="PANTHER" id="PTHR21266:SF32">
    <property type="entry name" value="CHOLESTEROL 7-DESATURASE NVD"/>
    <property type="match status" value="1"/>
</dbReference>
<evidence type="ECO:0000256" key="7">
    <source>
        <dbReference type="ARBA" id="ARBA00022989"/>
    </source>
</evidence>
<evidence type="ECO:0000259" key="17">
    <source>
        <dbReference type="PROSITE" id="PS51296"/>
    </source>
</evidence>
<evidence type="ECO:0000256" key="1">
    <source>
        <dbReference type="ARBA" id="ARBA00001962"/>
    </source>
</evidence>
<dbReference type="Gene3D" id="3.90.380.10">
    <property type="entry name" value="Naphthalene 1,2-dioxygenase Alpha Subunit, Chain A, domain 1"/>
    <property type="match status" value="1"/>
</dbReference>
<evidence type="ECO:0000256" key="10">
    <source>
        <dbReference type="ARBA" id="ARBA00023014"/>
    </source>
</evidence>
<dbReference type="EC" id="1.14.19.21" evidence="14"/>
<comment type="pathway">
    <text evidence="3">Hormone biosynthesis.</text>
</comment>
<organism evidence="18 19">
    <name type="scientific">Ceratosolen solmsi marchali</name>
    <dbReference type="NCBI Taxonomy" id="326594"/>
    <lineage>
        <taxon>Eukaryota</taxon>
        <taxon>Metazoa</taxon>
        <taxon>Ecdysozoa</taxon>
        <taxon>Arthropoda</taxon>
        <taxon>Hexapoda</taxon>
        <taxon>Insecta</taxon>
        <taxon>Pterygota</taxon>
        <taxon>Neoptera</taxon>
        <taxon>Endopterygota</taxon>
        <taxon>Hymenoptera</taxon>
        <taxon>Apocrita</taxon>
        <taxon>Proctotrupomorpha</taxon>
        <taxon>Chalcidoidea</taxon>
        <taxon>Agaonidae</taxon>
        <taxon>Agaoninae</taxon>
        <taxon>Ceratosolen</taxon>
    </lineage>
</organism>
<dbReference type="InterPro" id="IPR050584">
    <property type="entry name" value="Cholesterol_7-desaturase"/>
</dbReference>
<comment type="catalytic activity">
    <reaction evidence="16">
        <text>cholesterol + NADPH + O2 + H(+) = 7-dehydrocholesterol + NADP(+) + 2 H2O</text>
        <dbReference type="Rhea" id="RHEA:45024"/>
        <dbReference type="ChEBI" id="CHEBI:15377"/>
        <dbReference type="ChEBI" id="CHEBI:15378"/>
        <dbReference type="ChEBI" id="CHEBI:15379"/>
        <dbReference type="ChEBI" id="CHEBI:16113"/>
        <dbReference type="ChEBI" id="CHEBI:17759"/>
        <dbReference type="ChEBI" id="CHEBI:57783"/>
        <dbReference type="ChEBI" id="CHEBI:58349"/>
        <dbReference type="EC" id="1.14.19.21"/>
    </reaction>
    <physiologicalReaction direction="left-to-right" evidence="16">
        <dbReference type="Rhea" id="RHEA:45025"/>
    </physiologicalReaction>
</comment>
<evidence type="ECO:0000256" key="13">
    <source>
        <dbReference type="ARBA" id="ARBA00025729"/>
    </source>
</evidence>
<dbReference type="CTD" id="5740633"/>
<evidence type="ECO:0000256" key="6">
    <source>
        <dbReference type="ARBA" id="ARBA00022723"/>
    </source>
</evidence>
<dbReference type="AlphaFoldDB" id="A0AAJ6YV63"/>
<dbReference type="PANTHER" id="PTHR21266">
    <property type="entry name" value="IRON-SULFUR DOMAIN CONTAINING PROTEIN"/>
    <property type="match status" value="1"/>
</dbReference>
<keyword evidence="7" id="KW-1133">Transmembrane helix</keyword>
<evidence type="ECO:0000256" key="9">
    <source>
        <dbReference type="ARBA" id="ARBA00023004"/>
    </source>
</evidence>